<protein>
    <submittedName>
        <fullName evidence="3">Uncharacterized protein</fullName>
    </submittedName>
</protein>
<gene>
    <name evidence="3" type="ORF">A2639_03305</name>
</gene>
<evidence type="ECO:0000256" key="1">
    <source>
        <dbReference type="SAM" id="Coils"/>
    </source>
</evidence>
<dbReference type="AlphaFoldDB" id="A0A1G2HL60"/>
<comment type="caution">
    <text evidence="3">The sequence shown here is derived from an EMBL/GenBank/DDBJ whole genome shotgun (WGS) entry which is preliminary data.</text>
</comment>
<evidence type="ECO:0000313" key="4">
    <source>
        <dbReference type="Proteomes" id="UP000178991"/>
    </source>
</evidence>
<reference evidence="3 4" key="1">
    <citation type="journal article" date="2016" name="Nat. Commun.">
        <title>Thousands of microbial genomes shed light on interconnected biogeochemical processes in an aquifer system.</title>
        <authorList>
            <person name="Anantharaman K."/>
            <person name="Brown C.T."/>
            <person name="Hug L.A."/>
            <person name="Sharon I."/>
            <person name="Castelle C.J."/>
            <person name="Probst A.J."/>
            <person name="Thomas B.C."/>
            <person name="Singh A."/>
            <person name="Wilkins M.J."/>
            <person name="Karaoz U."/>
            <person name="Brodie E.L."/>
            <person name="Williams K.H."/>
            <person name="Hubbard S.S."/>
            <person name="Banfield J.F."/>
        </authorList>
    </citation>
    <scope>NUCLEOTIDE SEQUENCE [LARGE SCALE GENOMIC DNA]</scope>
</reference>
<dbReference type="Proteomes" id="UP000178991">
    <property type="component" value="Unassembled WGS sequence"/>
</dbReference>
<evidence type="ECO:0000313" key="3">
    <source>
        <dbReference type="EMBL" id="OGZ63195.1"/>
    </source>
</evidence>
<accession>A0A1G2HL60</accession>
<name>A0A1G2HL60_9BACT</name>
<dbReference type="EMBL" id="MHOL01000005">
    <property type="protein sequence ID" value="OGZ63195.1"/>
    <property type="molecule type" value="Genomic_DNA"/>
</dbReference>
<proteinExistence type="predicted"/>
<sequence length="364" mass="42881">MNGEKPREVSDEINFEKDPTRERPEEIRATLEEIQEELEKEEELSPEIIEKIMEKVQDINKNSTAFTWITDLILPPREYFKNKSLCAQLNLENEDDLAHDPNLRKKADLLFLAKTTKRLDSILKNGVIGGALQYKGQYDMIVNAKKWKNALNQDKQNFVHFNIMGRSLQFVSGKKPVVRTEMEYSMYMKQRGSTGIIFDISDFRELEPKFYKNNPAKKLKRNTFFVNDPIVSGIWNRIKEEAQDIKIGDERLRKLGKIDSSFKQERSDWKYYFDNGNPLPEEEYGFALSPRIQPKRFRGVVVNIYKDDPKQIIENIIKSMSSLKRLLPVYSTRGELLWPKQMSYGEVKKFVEERDKDKKDKKYK</sequence>
<feature type="region of interest" description="Disordered" evidence="2">
    <location>
        <begin position="1"/>
        <end position="24"/>
    </location>
</feature>
<keyword evidence="1" id="KW-0175">Coiled coil</keyword>
<evidence type="ECO:0000256" key="2">
    <source>
        <dbReference type="SAM" id="MobiDB-lite"/>
    </source>
</evidence>
<feature type="coiled-coil region" evidence="1">
    <location>
        <begin position="24"/>
        <end position="51"/>
    </location>
</feature>
<organism evidence="3 4">
    <name type="scientific">Candidatus Staskawiczbacteria bacterium RIFCSPHIGHO2_01_FULL_34_27</name>
    <dbReference type="NCBI Taxonomy" id="1802199"/>
    <lineage>
        <taxon>Bacteria</taxon>
        <taxon>Candidatus Staskawicziibacteriota</taxon>
    </lineage>
</organism>